<dbReference type="Proteomes" id="UP001295423">
    <property type="component" value="Unassembled WGS sequence"/>
</dbReference>
<gene>
    <name evidence="2" type="ORF">CYCCA115_LOCUS23079</name>
</gene>
<feature type="compositionally biased region" description="Polar residues" evidence="1">
    <location>
        <begin position="8"/>
        <end position="24"/>
    </location>
</feature>
<protein>
    <submittedName>
        <fullName evidence="2">Uncharacterized protein</fullName>
    </submittedName>
</protein>
<comment type="caution">
    <text evidence="2">The sequence shown here is derived from an EMBL/GenBank/DDBJ whole genome shotgun (WGS) entry which is preliminary data.</text>
</comment>
<dbReference type="EMBL" id="CAKOGP040002360">
    <property type="protein sequence ID" value="CAJ1968089.1"/>
    <property type="molecule type" value="Genomic_DNA"/>
</dbReference>
<sequence>MTVERTAYRNQNKNNQDNASTNENTRNIAALTSLVGDLTNRLTAPTKITQDTAATQISQVTTGTNGRSIIGGRLQQAQERQNGGSGTTQRLGVQEPVAGTYADNEMDTNADTRCLGSNFIITAYTQRSANVYAYDSSLPPTHVPIVSGATAYDCPETGSTFILIINEALYYGNKLDHSLFNLNQIRSYGTPLWDNPYDDMHAIGIEATDLFIPLLSRGTKLLFGTRAPTKQELETCHHIELTSKVPWEPSTVQLGKLSTRRNTPFEDPRSNESEMRSLDPVQHNIQQWRVVQQIRFQDVPVRQSFISTERHSKVTAENLSERLGISIGQARATLNAALQRGTRSAIMPLARRYRADWMFERPQLKGKFSTDTAYFKRTSLRGNIVGRIDILSNHIGRLLINGLCDVTRQ</sequence>
<organism evidence="2 3">
    <name type="scientific">Cylindrotheca closterium</name>
    <dbReference type="NCBI Taxonomy" id="2856"/>
    <lineage>
        <taxon>Eukaryota</taxon>
        <taxon>Sar</taxon>
        <taxon>Stramenopiles</taxon>
        <taxon>Ochrophyta</taxon>
        <taxon>Bacillariophyta</taxon>
        <taxon>Bacillariophyceae</taxon>
        <taxon>Bacillariophycidae</taxon>
        <taxon>Bacillariales</taxon>
        <taxon>Bacillariaceae</taxon>
        <taxon>Cylindrotheca</taxon>
    </lineage>
</organism>
<proteinExistence type="predicted"/>
<evidence type="ECO:0000256" key="1">
    <source>
        <dbReference type="SAM" id="MobiDB-lite"/>
    </source>
</evidence>
<evidence type="ECO:0000313" key="2">
    <source>
        <dbReference type="EMBL" id="CAJ1968089.1"/>
    </source>
</evidence>
<dbReference type="AlphaFoldDB" id="A0AAD2JNW2"/>
<reference evidence="2" key="1">
    <citation type="submission" date="2023-08" db="EMBL/GenBank/DDBJ databases">
        <authorList>
            <person name="Audoor S."/>
            <person name="Bilcke G."/>
        </authorList>
    </citation>
    <scope>NUCLEOTIDE SEQUENCE</scope>
</reference>
<feature type="region of interest" description="Disordered" evidence="1">
    <location>
        <begin position="1"/>
        <end position="24"/>
    </location>
</feature>
<evidence type="ECO:0000313" key="3">
    <source>
        <dbReference type="Proteomes" id="UP001295423"/>
    </source>
</evidence>
<accession>A0AAD2JNW2</accession>
<keyword evidence="3" id="KW-1185">Reference proteome</keyword>
<name>A0AAD2JNW2_9STRA</name>